<dbReference type="PANTHER" id="PTHR32322:SF2">
    <property type="entry name" value="EAMA DOMAIN-CONTAINING PROTEIN"/>
    <property type="match status" value="1"/>
</dbReference>
<dbReference type="OrthoDB" id="9810818at2"/>
<feature type="transmembrane region" description="Helical" evidence="6">
    <location>
        <begin position="217"/>
        <end position="240"/>
    </location>
</feature>
<feature type="domain" description="EamA" evidence="7">
    <location>
        <begin position="11"/>
        <end position="149"/>
    </location>
</feature>
<dbReference type="InterPro" id="IPR037185">
    <property type="entry name" value="EmrE-like"/>
</dbReference>
<feature type="domain" description="EamA" evidence="7">
    <location>
        <begin position="163"/>
        <end position="292"/>
    </location>
</feature>
<feature type="transmembrane region" description="Helical" evidence="6">
    <location>
        <begin position="192"/>
        <end position="211"/>
    </location>
</feature>
<evidence type="ECO:0000313" key="9">
    <source>
        <dbReference type="Proteomes" id="UP000051922"/>
    </source>
</evidence>
<keyword evidence="9" id="KW-1185">Reference proteome</keyword>
<comment type="similarity">
    <text evidence="2">Belongs to the EamA transporter family.</text>
</comment>
<reference evidence="8 9" key="1">
    <citation type="journal article" date="2015" name="Genome Announc.">
        <title>Expanding the biotechnology potential of lactobacilli through comparative genomics of 213 strains and associated genera.</title>
        <authorList>
            <person name="Sun Z."/>
            <person name="Harris H.M."/>
            <person name="McCann A."/>
            <person name="Guo C."/>
            <person name="Argimon S."/>
            <person name="Zhang W."/>
            <person name="Yang X."/>
            <person name="Jeffery I.B."/>
            <person name="Cooney J.C."/>
            <person name="Kagawa T.F."/>
            <person name="Liu W."/>
            <person name="Song Y."/>
            <person name="Salvetti E."/>
            <person name="Wrobel A."/>
            <person name="Rasinkangas P."/>
            <person name="Parkhill J."/>
            <person name="Rea M.C."/>
            <person name="O'Sullivan O."/>
            <person name="Ritari J."/>
            <person name="Douillard F.P."/>
            <person name="Paul Ross R."/>
            <person name="Yang R."/>
            <person name="Briner A.E."/>
            <person name="Felis G.E."/>
            <person name="de Vos W.M."/>
            <person name="Barrangou R."/>
            <person name="Klaenhammer T.R."/>
            <person name="Caufield P.W."/>
            <person name="Cui Y."/>
            <person name="Zhang H."/>
            <person name="O'Toole P.W."/>
        </authorList>
    </citation>
    <scope>NUCLEOTIDE SEQUENCE [LARGE SCALE GENOMIC DNA]</scope>
    <source>
        <strain evidence="8 9">DSM 15945</strain>
    </source>
</reference>
<feature type="transmembrane region" description="Helical" evidence="6">
    <location>
        <begin position="12"/>
        <end position="34"/>
    </location>
</feature>
<dbReference type="InterPro" id="IPR050638">
    <property type="entry name" value="AA-Vitamin_Transporters"/>
</dbReference>
<dbReference type="InterPro" id="IPR000620">
    <property type="entry name" value="EamA_dom"/>
</dbReference>
<evidence type="ECO:0000256" key="6">
    <source>
        <dbReference type="SAM" id="Phobius"/>
    </source>
</evidence>
<name>A0A0R1U4P8_9LACO</name>
<accession>A0A0R1U4P8</accession>
<keyword evidence="3 6" id="KW-0812">Transmembrane</keyword>
<organism evidence="8 9">
    <name type="scientific">Lacticaseibacillus pantheris DSM 15945 = JCM 12539 = NBRC 106106</name>
    <dbReference type="NCBI Taxonomy" id="1423783"/>
    <lineage>
        <taxon>Bacteria</taxon>
        <taxon>Bacillati</taxon>
        <taxon>Bacillota</taxon>
        <taxon>Bacilli</taxon>
        <taxon>Lactobacillales</taxon>
        <taxon>Lactobacillaceae</taxon>
        <taxon>Lacticaseibacillus</taxon>
    </lineage>
</organism>
<evidence type="ECO:0000313" key="8">
    <source>
        <dbReference type="EMBL" id="KRL86232.1"/>
    </source>
</evidence>
<feature type="transmembrane region" description="Helical" evidence="6">
    <location>
        <begin position="40"/>
        <end position="61"/>
    </location>
</feature>
<feature type="transmembrane region" description="Helical" evidence="6">
    <location>
        <begin position="135"/>
        <end position="152"/>
    </location>
</feature>
<feature type="transmembrane region" description="Helical" evidence="6">
    <location>
        <begin position="77"/>
        <end position="98"/>
    </location>
</feature>
<feature type="transmembrane region" description="Helical" evidence="6">
    <location>
        <begin position="252"/>
        <end position="271"/>
    </location>
</feature>
<feature type="transmembrane region" description="Helical" evidence="6">
    <location>
        <begin position="277"/>
        <end position="295"/>
    </location>
</feature>
<feature type="transmembrane region" description="Helical" evidence="6">
    <location>
        <begin position="104"/>
        <end position="123"/>
    </location>
</feature>
<evidence type="ECO:0000256" key="2">
    <source>
        <dbReference type="ARBA" id="ARBA00007362"/>
    </source>
</evidence>
<keyword evidence="5 6" id="KW-0472">Membrane</keyword>
<protein>
    <submittedName>
        <fullName evidence="8">DMT superfamily drug metabolite transporter</fullName>
    </submittedName>
</protein>
<sequence length="305" mass="32657">MSITTSSRGRGFASVIVGTMFWGLSGAVAQFLFANLHVQPLWLVGVRLLGAGLLLLGYTAVRRGTGVFSIWRNRHDAFLLVVFAICGMMPSQLTYFLAVSYGNAATATVLQFLGPLFIIIYLALASRQWPRRVDVVSIVVALVGTYLLVTQGRLTSLALAPAAVLWGVLAGVSQASYTLLPRQLLRRYDETQVVGWAMLIGGVPLWPVLGVTGMPHLGWVGVAAIAFIIVFGTLFAYLLYLKSLAYIPASTTGMLSAFEPLTATVTTVLFLGTKLAGAEIVGGVLILLTTVLQALPARQATKVER</sequence>
<dbReference type="RefSeq" id="WP_056956634.1">
    <property type="nucleotide sequence ID" value="NZ_AZFJ01000046.1"/>
</dbReference>
<comment type="subcellular location">
    <subcellularLocation>
        <location evidence="1">Endomembrane system</location>
        <topology evidence="1">Multi-pass membrane protein</topology>
    </subcellularLocation>
</comment>
<dbReference type="GO" id="GO:0016020">
    <property type="term" value="C:membrane"/>
    <property type="evidence" value="ECO:0007669"/>
    <property type="project" value="UniProtKB-SubCell"/>
</dbReference>
<dbReference type="SUPFAM" id="SSF103481">
    <property type="entry name" value="Multidrug resistance efflux transporter EmrE"/>
    <property type="match status" value="2"/>
</dbReference>
<feature type="transmembrane region" description="Helical" evidence="6">
    <location>
        <begin position="158"/>
        <end position="180"/>
    </location>
</feature>
<dbReference type="AlphaFoldDB" id="A0A0R1U4P8"/>
<gene>
    <name evidence="8" type="ORF">FC50_GL000977</name>
</gene>
<dbReference type="Proteomes" id="UP000051922">
    <property type="component" value="Unassembled WGS sequence"/>
</dbReference>
<dbReference type="EMBL" id="AZFJ01000046">
    <property type="protein sequence ID" value="KRL86232.1"/>
    <property type="molecule type" value="Genomic_DNA"/>
</dbReference>
<dbReference type="STRING" id="1423783.FC50_GL000977"/>
<dbReference type="PATRIC" id="fig|1423783.4.peg.1012"/>
<dbReference type="PANTHER" id="PTHR32322">
    <property type="entry name" value="INNER MEMBRANE TRANSPORTER"/>
    <property type="match status" value="1"/>
</dbReference>
<evidence type="ECO:0000256" key="5">
    <source>
        <dbReference type="ARBA" id="ARBA00023136"/>
    </source>
</evidence>
<dbReference type="Pfam" id="PF00892">
    <property type="entry name" value="EamA"/>
    <property type="match status" value="2"/>
</dbReference>
<evidence type="ECO:0000259" key="7">
    <source>
        <dbReference type="Pfam" id="PF00892"/>
    </source>
</evidence>
<comment type="caution">
    <text evidence="8">The sequence shown here is derived from an EMBL/GenBank/DDBJ whole genome shotgun (WGS) entry which is preliminary data.</text>
</comment>
<evidence type="ECO:0000256" key="1">
    <source>
        <dbReference type="ARBA" id="ARBA00004127"/>
    </source>
</evidence>
<evidence type="ECO:0000256" key="3">
    <source>
        <dbReference type="ARBA" id="ARBA00022692"/>
    </source>
</evidence>
<evidence type="ECO:0000256" key="4">
    <source>
        <dbReference type="ARBA" id="ARBA00022989"/>
    </source>
</evidence>
<keyword evidence="4 6" id="KW-1133">Transmembrane helix</keyword>
<proteinExistence type="inferred from homology"/>